<keyword evidence="2" id="KW-1185">Reference proteome</keyword>
<name>A0A9W6M7J7_9MICO</name>
<dbReference type="RefSeq" id="WP_204938204.1">
    <property type="nucleotide sequence ID" value="NZ_BAAAUM010000001.1"/>
</dbReference>
<comment type="caution">
    <text evidence="1">The sequence shown here is derived from an EMBL/GenBank/DDBJ whole genome shotgun (WGS) entry which is preliminary data.</text>
</comment>
<protein>
    <submittedName>
        <fullName evidence="1">Uncharacterized protein</fullName>
    </submittedName>
</protein>
<accession>A0A9W6M7J7</accession>
<dbReference type="AlphaFoldDB" id="A0A9W6M7J7"/>
<evidence type="ECO:0000313" key="1">
    <source>
        <dbReference type="EMBL" id="GLK00487.1"/>
    </source>
</evidence>
<dbReference type="Proteomes" id="UP001142325">
    <property type="component" value="Unassembled WGS sequence"/>
</dbReference>
<gene>
    <name evidence="1" type="ORF">GCM10017596_02020</name>
</gene>
<organism evidence="1 2">
    <name type="scientific">Microbacterium keratanolyticum</name>
    <dbReference type="NCBI Taxonomy" id="67574"/>
    <lineage>
        <taxon>Bacteria</taxon>
        <taxon>Bacillati</taxon>
        <taxon>Actinomycetota</taxon>
        <taxon>Actinomycetes</taxon>
        <taxon>Micrococcales</taxon>
        <taxon>Microbacteriaceae</taxon>
        <taxon>Microbacterium</taxon>
    </lineage>
</organism>
<sequence length="149" mass="16748">MEWPSEPSDVQPLLRKTISDAHKISKAAAELRSLLTAYAHQFHEPRPVMSDLAKAQDATRQSIPRRYNQAMVDAIRELLSDEPNTAIIRHALTSLTRTDLERVHGAVGEIARRENAGEVEKPTLSASTREPVDRQIRGVALRKRQVPEL</sequence>
<reference evidence="1" key="2">
    <citation type="submission" date="2023-01" db="EMBL/GenBank/DDBJ databases">
        <authorList>
            <person name="Sun Q."/>
            <person name="Evtushenko L."/>
        </authorList>
    </citation>
    <scope>NUCLEOTIDE SEQUENCE</scope>
    <source>
        <strain evidence="1">VKM Ac-1958</strain>
    </source>
</reference>
<evidence type="ECO:0000313" key="2">
    <source>
        <dbReference type="Proteomes" id="UP001142325"/>
    </source>
</evidence>
<proteinExistence type="predicted"/>
<reference evidence="1" key="1">
    <citation type="journal article" date="2014" name="Int. J. Syst. Evol. Microbiol.">
        <title>Complete genome sequence of Corynebacterium casei LMG S-19264T (=DSM 44701T), isolated from a smear-ripened cheese.</title>
        <authorList>
            <consortium name="US DOE Joint Genome Institute (JGI-PGF)"/>
            <person name="Walter F."/>
            <person name="Albersmeier A."/>
            <person name="Kalinowski J."/>
            <person name="Ruckert C."/>
        </authorList>
    </citation>
    <scope>NUCLEOTIDE SEQUENCE</scope>
    <source>
        <strain evidence="1">VKM Ac-1958</strain>
    </source>
</reference>
<dbReference type="EMBL" id="BSET01000001">
    <property type="protein sequence ID" value="GLK00487.1"/>
    <property type="molecule type" value="Genomic_DNA"/>
</dbReference>